<gene>
    <name evidence="1" type="ORF">PSON_ATCC_30995.1.T0230189</name>
</gene>
<dbReference type="EMBL" id="CAJJDN010000023">
    <property type="protein sequence ID" value="CAD8067735.1"/>
    <property type="molecule type" value="Genomic_DNA"/>
</dbReference>
<dbReference type="AlphaFoldDB" id="A0A8S1LMS9"/>
<organism evidence="1 2">
    <name type="scientific">Paramecium sonneborni</name>
    <dbReference type="NCBI Taxonomy" id="65129"/>
    <lineage>
        <taxon>Eukaryota</taxon>
        <taxon>Sar</taxon>
        <taxon>Alveolata</taxon>
        <taxon>Ciliophora</taxon>
        <taxon>Intramacronucleata</taxon>
        <taxon>Oligohymenophorea</taxon>
        <taxon>Peniculida</taxon>
        <taxon>Parameciidae</taxon>
        <taxon>Paramecium</taxon>
    </lineage>
</organism>
<protein>
    <submittedName>
        <fullName evidence="1">Uncharacterized protein</fullName>
    </submittedName>
</protein>
<comment type="caution">
    <text evidence="1">The sequence shown here is derived from an EMBL/GenBank/DDBJ whole genome shotgun (WGS) entry which is preliminary data.</text>
</comment>
<keyword evidence="2" id="KW-1185">Reference proteome</keyword>
<dbReference type="Proteomes" id="UP000692954">
    <property type="component" value="Unassembled WGS sequence"/>
</dbReference>
<evidence type="ECO:0000313" key="2">
    <source>
        <dbReference type="Proteomes" id="UP000692954"/>
    </source>
</evidence>
<sequence length="96" mass="11289">MKPCSKRKIKKKITKKILHITIFKEKNLSSPKNTNQYLLTKHVHQEINQNIETKEPDSILSFLLNEQSPLSIDRLFQLQNPEILIKESPDMLKSYT</sequence>
<reference evidence="1" key="1">
    <citation type="submission" date="2021-01" db="EMBL/GenBank/DDBJ databases">
        <authorList>
            <consortium name="Genoscope - CEA"/>
            <person name="William W."/>
        </authorList>
    </citation>
    <scope>NUCLEOTIDE SEQUENCE</scope>
</reference>
<name>A0A8S1LMS9_9CILI</name>
<accession>A0A8S1LMS9</accession>
<evidence type="ECO:0000313" key="1">
    <source>
        <dbReference type="EMBL" id="CAD8067735.1"/>
    </source>
</evidence>
<proteinExistence type="predicted"/>